<dbReference type="OrthoDB" id="886393at2"/>
<dbReference type="Proteomes" id="UP000054223">
    <property type="component" value="Unassembled WGS sequence"/>
</dbReference>
<feature type="region of interest" description="Disordered" evidence="1">
    <location>
        <begin position="1"/>
        <end position="45"/>
    </location>
</feature>
<accession>A0A9X0HHX9</accession>
<dbReference type="EMBL" id="LNAL01000008">
    <property type="protein sequence ID" value="KUG06240.1"/>
    <property type="molecule type" value="Genomic_DNA"/>
</dbReference>
<evidence type="ECO:0000313" key="3">
    <source>
        <dbReference type="Proteomes" id="UP000054223"/>
    </source>
</evidence>
<reference evidence="2 3" key="1">
    <citation type="submission" date="2015-11" db="EMBL/GenBank/DDBJ databases">
        <title>Solirubrum puertoriconensis gen. nov. an environmental bacteria isolated in Puerto Rico.</title>
        <authorList>
            <person name="Cuebas-Irizarry M.F."/>
            <person name="Montalvo-Rodriguez R."/>
        </authorList>
    </citation>
    <scope>NUCLEOTIDE SEQUENCE [LARGE SCALE GENOMIC DNA]</scope>
    <source>
        <strain evidence="2 3">MC1A</strain>
    </source>
</reference>
<name>A0A9X0HHX9_SOLP1</name>
<evidence type="ECO:0000313" key="2">
    <source>
        <dbReference type="EMBL" id="KUG06240.1"/>
    </source>
</evidence>
<dbReference type="RefSeq" id="WP_059071936.1">
    <property type="nucleotide sequence ID" value="NZ_LNAL01000008.1"/>
</dbReference>
<gene>
    <name evidence="2" type="ORF">ASU33_02430</name>
</gene>
<dbReference type="AlphaFoldDB" id="A0A9X0HHX9"/>
<protein>
    <submittedName>
        <fullName evidence="2">Uncharacterized protein</fullName>
    </submittedName>
</protein>
<keyword evidence="3" id="KW-1185">Reference proteome</keyword>
<sequence length="89" mass="9129">MATQNTSNNTDFLGTANSSSRPGQQENSANPAASQKGNMMGGLNNTLKNFGDSAAGQLNKLSTTQKVVGGLALAAGISWLSKAMNKRNA</sequence>
<proteinExistence type="predicted"/>
<comment type="caution">
    <text evidence="2">The sequence shown here is derived from an EMBL/GenBank/DDBJ whole genome shotgun (WGS) entry which is preliminary data.</text>
</comment>
<evidence type="ECO:0000256" key="1">
    <source>
        <dbReference type="SAM" id="MobiDB-lite"/>
    </source>
</evidence>
<organism evidence="2 3">
    <name type="scientific">Solirubrum puertoriconensis</name>
    <dbReference type="NCBI Taxonomy" id="1751427"/>
    <lineage>
        <taxon>Bacteria</taxon>
        <taxon>Pseudomonadati</taxon>
        <taxon>Bacteroidota</taxon>
        <taxon>Cytophagia</taxon>
        <taxon>Cytophagales</taxon>
    </lineage>
</organism>